<comment type="caution">
    <text evidence="3">The sequence shown here is derived from an EMBL/GenBank/DDBJ whole genome shotgun (WGS) entry which is preliminary data.</text>
</comment>
<feature type="signal peptide" evidence="1">
    <location>
        <begin position="1"/>
        <end position="19"/>
    </location>
</feature>
<evidence type="ECO:0000259" key="2">
    <source>
        <dbReference type="Pfam" id="PF00188"/>
    </source>
</evidence>
<dbReference type="PANTHER" id="PTHR31157">
    <property type="entry name" value="SCP DOMAIN-CONTAINING PROTEIN"/>
    <property type="match status" value="1"/>
</dbReference>
<dbReference type="InterPro" id="IPR014044">
    <property type="entry name" value="CAP_dom"/>
</dbReference>
<proteinExistence type="predicted"/>
<name>A0ABV9HY40_9FLAO</name>
<dbReference type="Pfam" id="PF00188">
    <property type="entry name" value="CAP"/>
    <property type="match status" value="1"/>
</dbReference>
<dbReference type="RefSeq" id="WP_379979983.1">
    <property type="nucleotide sequence ID" value="NZ_JBHSFV010000009.1"/>
</dbReference>
<dbReference type="EMBL" id="JBHSFV010000009">
    <property type="protein sequence ID" value="MFC4635092.1"/>
    <property type="molecule type" value="Genomic_DNA"/>
</dbReference>
<dbReference type="SUPFAM" id="SSF55797">
    <property type="entry name" value="PR-1-like"/>
    <property type="match status" value="1"/>
</dbReference>
<keyword evidence="1" id="KW-0732">Signal</keyword>
<protein>
    <submittedName>
        <fullName evidence="3">CAP domain-containing protein</fullName>
    </submittedName>
</protein>
<evidence type="ECO:0000313" key="4">
    <source>
        <dbReference type="Proteomes" id="UP001596043"/>
    </source>
</evidence>
<dbReference type="CDD" id="cd05379">
    <property type="entry name" value="CAP_bacterial"/>
    <property type="match status" value="1"/>
</dbReference>
<reference evidence="4" key="1">
    <citation type="journal article" date="2019" name="Int. J. Syst. Evol. Microbiol.">
        <title>The Global Catalogue of Microorganisms (GCM) 10K type strain sequencing project: providing services to taxonomists for standard genome sequencing and annotation.</title>
        <authorList>
            <consortium name="The Broad Institute Genomics Platform"/>
            <consortium name="The Broad Institute Genome Sequencing Center for Infectious Disease"/>
            <person name="Wu L."/>
            <person name="Ma J."/>
        </authorList>
    </citation>
    <scope>NUCLEOTIDE SEQUENCE [LARGE SCALE GENOMIC DNA]</scope>
    <source>
        <strain evidence="4">YJ-61-S</strain>
    </source>
</reference>
<evidence type="ECO:0000313" key="3">
    <source>
        <dbReference type="EMBL" id="MFC4635092.1"/>
    </source>
</evidence>
<feature type="chain" id="PRO_5046595678" evidence="1">
    <location>
        <begin position="20"/>
        <end position="775"/>
    </location>
</feature>
<feature type="domain" description="SCP" evidence="2">
    <location>
        <begin position="35"/>
        <end position="160"/>
    </location>
</feature>
<gene>
    <name evidence="3" type="ORF">ACFO3O_14315</name>
</gene>
<accession>A0ABV9HY40</accession>
<evidence type="ECO:0000256" key="1">
    <source>
        <dbReference type="SAM" id="SignalP"/>
    </source>
</evidence>
<organism evidence="3 4">
    <name type="scientific">Dokdonia ponticola</name>
    <dbReference type="NCBI Taxonomy" id="2041041"/>
    <lineage>
        <taxon>Bacteria</taxon>
        <taxon>Pseudomonadati</taxon>
        <taxon>Bacteroidota</taxon>
        <taxon>Flavobacteriia</taxon>
        <taxon>Flavobacteriales</taxon>
        <taxon>Flavobacteriaceae</taxon>
        <taxon>Dokdonia</taxon>
    </lineage>
</organism>
<sequence length="775" mass="89229">MIKKILLLFFFMSSMVMMAQLSASHKEKLAILITEKVNTLRKSKGKQPIDRNIDLKKAAQLHSDYMVKAQRLSHSEFGEGTYASPRNRVEVYTTIFLAVGENILYTKPIRTAINEQSLKKIAADIFRSWENSAGHYKNMISSEYDHGDLAFTYDSKSKRVYATHVFGRKGYLIPGQGSENAFGIQNFDGDCSVLFDGFQNIITNMGNAVEIEGNKIVLRYHSISRVRQLITDAKDGIAVDLLNKEQFSCDSATQLDASPIYDGVLLKPIYRDALFANNIAESDFRFVVVLGTLPEHLQNENIRPSLVFIKNGYKCAYVSPRITPSGSYPLAKIPPLLYDPDIPLVTKGIKEVQELIYPFDVDEVVSEKLPEIKAISNQLYAAEVQSYSSVEGNEKRNIALHRARTSFMQSHIEQQLKGVKIPWKTNAEENWALCEFQMELLGQDAIWSKGKEKVRAYINSQVGTEVWDRFLSQQRVSKTVLYWSGEWDVDDPLHAKYNLIDALLKEDILRANKALAILFSSETAHPLPLSFLKERLFSEEALVQNVSALLLKDISSFELEDVVFYVRMWLLQADKLTEGAQQNLLNLYAITSREMLSQWDVSSERLSKVMHPNKLENLIENYKSDDVVNPLFLNFHMAILHYYGQVNESSKIDVSFDFITNYFREKSLSIKDDWRLALFFNRWSRYDLTLELLMKEYKEETLDENTLFLFIQTKLGYPNGEELPLQELHQKAVKKNKGRWCSWILLDFENLRDNATKELYCKMCKDFEDNFLNFD</sequence>
<dbReference type="Proteomes" id="UP001596043">
    <property type="component" value="Unassembled WGS sequence"/>
</dbReference>
<keyword evidence="4" id="KW-1185">Reference proteome</keyword>
<dbReference type="InterPro" id="IPR035940">
    <property type="entry name" value="CAP_sf"/>
</dbReference>
<dbReference type="Gene3D" id="3.40.33.10">
    <property type="entry name" value="CAP"/>
    <property type="match status" value="1"/>
</dbReference>
<dbReference type="PANTHER" id="PTHR31157:SF1">
    <property type="entry name" value="SCP DOMAIN-CONTAINING PROTEIN"/>
    <property type="match status" value="1"/>
</dbReference>